<feature type="signal peptide" evidence="1">
    <location>
        <begin position="1"/>
        <end position="18"/>
    </location>
</feature>
<dbReference type="GO" id="GO:0005549">
    <property type="term" value="F:odorant binding"/>
    <property type="evidence" value="ECO:0007669"/>
    <property type="project" value="InterPro"/>
</dbReference>
<organism evidence="2">
    <name type="scientific">Holotrichia parallela</name>
    <name type="common">Dark black chafer beetle</name>
    <name type="synonym">Pedinotrichia parallela</name>
    <dbReference type="NCBI Taxonomy" id="93412"/>
    <lineage>
        <taxon>Eukaryota</taxon>
        <taxon>Metazoa</taxon>
        <taxon>Ecdysozoa</taxon>
        <taxon>Arthropoda</taxon>
        <taxon>Hexapoda</taxon>
        <taxon>Insecta</taxon>
        <taxon>Pterygota</taxon>
        <taxon>Neoptera</taxon>
        <taxon>Endopterygota</taxon>
        <taxon>Coleoptera</taxon>
        <taxon>Polyphaga</taxon>
        <taxon>Scarabaeiformia</taxon>
        <taxon>Scarabaeidae</taxon>
        <taxon>Melolonthinae</taxon>
        <taxon>Holotrichia</taxon>
    </lineage>
</organism>
<protein>
    <submittedName>
        <fullName evidence="2">Odorant binding protein 32</fullName>
    </submittedName>
</protein>
<evidence type="ECO:0000256" key="1">
    <source>
        <dbReference type="SAM" id="SignalP"/>
    </source>
</evidence>
<dbReference type="EMBL" id="KT207385">
    <property type="protein sequence ID" value="ALP75945.1"/>
    <property type="molecule type" value="mRNA"/>
</dbReference>
<proteinExistence type="evidence at transcript level"/>
<dbReference type="InterPro" id="IPR036728">
    <property type="entry name" value="PBP_GOBP_sf"/>
</dbReference>
<gene>
    <name evidence="2" type="primary">OBP32</name>
</gene>
<reference evidence="2" key="1">
    <citation type="submission" date="2015-06" db="EMBL/GenBank/DDBJ databases">
        <authorList>
            <person name="Hoefler B.C."/>
            <person name="Straight P.D."/>
        </authorList>
    </citation>
    <scope>NUCLEOTIDE SEQUENCE</scope>
    <source>
        <tissue evidence="2">Antenna</tissue>
    </source>
</reference>
<dbReference type="SMART" id="SM00708">
    <property type="entry name" value="PhBP"/>
    <property type="match status" value="1"/>
</dbReference>
<sequence length="119" mass="13337">MRSIILCVFVAMFMKGDCFSDIYAHECLEELGLDESVLGDLRESNITELTHDAKCLTACYGRKSGLVKDGKLIETVVLKELPAGVSVDLEKCQVATHDDECENFYKMLKCIDQQLVQLI</sequence>
<name>A0A0S2UXG6_HOLPA</name>
<keyword evidence="1" id="KW-0732">Signal</keyword>
<dbReference type="SUPFAM" id="SSF47565">
    <property type="entry name" value="Insect pheromone/odorant-binding proteins"/>
    <property type="match status" value="1"/>
</dbReference>
<dbReference type="CDD" id="cd23992">
    <property type="entry name" value="PBP_GOBP"/>
    <property type="match status" value="1"/>
</dbReference>
<evidence type="ECO:0000313" key="2">
    <source>
        <dbReference type="EMBL" id="ALP75945.1"/>
    </source>
</evidence>
<dbReference type="AlphaFoldDB" id="A0A0S2UXG6"/>
<dbReference type="InterPro" id="IPR006170">
    <property type="entry name" value="PBP/GOBP"/>
</dbReference>
<feature type="chain" id="PRO_5006606058" evidence="1">
    <location>
        <begin position="19"/>
        <end position="119"/>
    </location>
</feature>
<accession>A0A0S2UXG6</accession>
<dbReference type="Pfam" id="PF01395">
    <property type="entry name" value="PBP_GOBP"/>
    <property type="match status" value="1"/>
</dbReference>
<dbReference type="Gene3D" id="1.10.238.20">
    <property type="entry name" value="Pheromone/general odorant binding protein domain"/>
    <property type="match status" value="1"/>
</dbReference>